<keyword evidence="2" id="KW-1133">Transmembrane helix</keyword>
<proteinExistence type="predicted"/>
<feature type="compositionally biased region" description="Low complexity" evidence="1">
    <location>
        <begin position="153"/>
        <end position="171"/>
    </location>
</feature>
<comment type="caution">
    <text evidence="3">The sequence shown here is derived from an EMBL/GenBank/DDBJ whole genome shotgun (WGS) entry which is preliminary data.</text>
</comment>
<dbReference type="RefSeq" id="XP_007728617.1">
    <property type="nucleotide sequence ID" value="XM_007730427.1"/>
</dbReference>
<dbReference type="GeneID" id="19164417"/>
<keyword evidence="2" id="KW-0812">Transmembrane</keyword>
<evidence type="ECO:0000313" key="3">
    <source>
        <dbReference type="EMBL" id="EXJ91727.1"/>
    </source>
</evidence>
<keyword evidence="4" id="KW-1185">Reference proteome</keyword>
<dbReference type="HOGENOM" id="CLU_1467963_0_0_1"/>
<dbReference type="OrthoDB" id="10651267at2759"/>
<feature type="region of interest" description="Disordered" evidence="1">
    <location>
        <begin position="109"/>
        <end position="128"/>
    </location>
</feature>
<dbReference type="eggNOG" id="ENOG502T5F5">
    <property type="taxonomic scope" value="Eukaryota"/>
</dbReference>
<protein>
    <submittedName>
        <fullName evidence="3">Uncharacterized protein</fullName>
    </submittedName>
</protein>
<dbReference type="Proteomes" id="UP000019478">
    <property type="component" value="Unassembled WGS sequence"/>
</dbReference>
<evidence type="ECO:0000256" key="2">
    <source>
        <dbReference type="SAM" id="Phobius"/>
    </source>
</evidence>
<feature type="region of interest" description="Disordered" evidence="1">
    <location>
        <begin position="141"/>
        <end position="184"/>
    </location>
</feature>
<dbReference type="AlphaFoldDB" id="W9YFQ6"/>
<gene>
    <name evidence="3" type="ORF">A1O3_00277</name>
</gene>
<feature type="transmembrane region" description="Helical" evidence="2">
    <location>
        <begin position="20"/>
        <end position="46"/>
    </location>
</feature>
<name>W9YFQ6_9EURO</name>
<keyword evidence="2" id="KW-0472">Membrane</keyword>
<organism evidence="3 4">
    <name type="scientific">Capronia epimyces CBS 606.96</name>
    <dbReference type="NCBI Taxonomy" id="1182542"/>
    <lineage>
        <taxon>Eukaryota</taxon>
        <taxon>Fungi</taxon>
        <taxon>Dikarya</taxon>
        <taxon>Ascomycota</taxon>
        <taxon>Pezizomycotina</taxon>
        <taxon>Eurotiomycetes</taxon>
        <taxon>Chaetothyriomycetidae</taxon>
        <taxon>Chaetothyriales</taxon>
        <taxon>Herpotrichiellaceae</taxon>
        <taxon>Capronia</taxon>
    </lineage>
</organism>
<reference evidence="3 4" key="1">
    <citation type="submission" date="2013-03" db="EMBL/GenBank/DDBJ databases">
        <title>The Genome Sequence of Capronia epimyces CBS 606.96.</title>
        <authorList>
            <consortium name="The Broad Institute Genomics Platform"/>
            <person name="Cuomo C."/>
            <person name="de Hoog S."/>
            <person name="Gorbushina A."/>
            <person name="Walker B."/>
            <person name="Young S.K."/>
            <person name="Zeng Q."/>
            <person name="Gargeya S."/>
            <person name="Fitzgerald M."/>
            <person name="Haas B."/>
            <person name="Abouelleil A."/>
            <person name="Allen A.W."/>
            <person name="Alvarado L."/>
            <person name="Arachchi H.M."/>
            <person name="Berlin A.M."/>
            <person name="Chapman S.B."/>
            <person name="Gainer-Dewar J."/>
            <person name="Goldberg J."/>
            <person name="Griggs A."/>
            <person name="Gujja S."/>
            <person name="Hansen M."/>
            <person name="Howarth C."/>
            <person name="Imamovic A."/>
            <person name="Ireland A."/>
            <person name="Larimer J."/>
            <person name="McCowan C."/>
            <person name="Murphy C."/>
            <person name="Pearson M."/>
            <person name="Poon T.W."/>
            <person name="Priest M."/>
            <person name="Roberts A."/>
            <person name="Saif S."/>
            <person name="Shea T."/>
            <person name="Sisk P."/>
            <person name="Sykes S."/>
            <person name="Wortman J."/>
            <person name="Nusbaum C."/>
            <person name="Birren B."/>
        </authorList>
    </citation>
    <scope>NUCLEOTIDE SEQUENCE [LARGE SCALE GENOMIC DNA]</scope>
    <source>
        <strain evidence="3 4">CBS 606.96</strain>
    </source>
</reference>
<sequence length="184" mass="20226">MSPAPSATRPQTPEHQVKSRVIKIVAIVVPTVVVLLLILGALGYWLMSRRRERKRVDSLARKANWFDQEYIDNIKKQFGCLDQDKVGVLDRSSPSNAVDGEEVVVRKVRAPDRGNDNQTPSQASKRHGVWLNPLGMHSIGPSATDLNSSDFELSSLSSRSSTGTTGTVVVSRAKESDPEFQDGE</sequence>
<accession>W9YFQ6</accession>
<evidence type="ECO:0000313" key="4">
    <source>
        <dbReference type="Proteomes" id="UP000019478"/>
    </source>
</evidence>
<evidence type="ECO:0000256" key="1">
    <source>
        <dbReference type="SAM" id="MobiDB-lite"/>
    </source>
</evidence>
<dbReference type="EMBL" id="AMGY01000001">
    <property type="protein sequence ID" value="EXJ91727.1"/>
    <property type="molecule type" value="Genomic_DNA"/>
</dbReference>